<dbReference type="InterPro" id="IPR013332">
    <property type="entry name" value="KPR_N"/>
</dbReference>
<organism evidence="2 3">
    <name type="scientific">Talaromyces amestolkiae</name>
    <dbReference type="NCBI Taxonomy" id="1196081"/>
    <lineage>
        <taxon>Eukaryota</taxon>
        <taxon>Fungi</taxon>
        <taxon>Dikarya</taxon>
        <taxon>Ascomycota</taxon>
        <taxon>Pezizomycotina</taxon>
        <taxon>Eurotiomycetes</taxon>
        <taxon>Eurotiomycetidae</taxon>
        <taxon>Eurotiales</taxon>
        <taxon>Trichocomaceae</taxon>
        <taxon>Talaromyces</taxon>
        <taxon>Talaromyces sect. Talaromyces</taxon>
    </lineage>
</organism>
<sequence length="343" mass="37755">MAKSRVLIVGAGAMGMVTGFILHLAGAEVTFLVRPHRAEALNHPQRLYYYNDNSLKEFKEYTYLTYPSQILDKEYDFIVITLDGAALKNETGQSLVRTIGSAVRQSKHTGVVLGTVFFNIRSWFLDVSGLPEDKVTLGWITIRAYSTAAITLPLHPPTDPELLSKASFAWIDNLGNGFGVDDSAPKVANAFAKLYNSSGVSTCGITPKAQAGSYTNPIFAIYAACAILDWPRFKDIDTQGEIWRLAVAAVKEIQALSIHGELGQQAAQSTTEATMAERFADIDAKLLPLDNRAFNQYHHGGKVNEQDTEHLRACLAFGEEEGKDMAALRELIRKVESVSRFHI</sequence>
<dbReference type="EMBL" id="MIKG01000009">
    <property type="protein sequence ID" value="RAO69243.1"/>
    <property type="molecule type" value="Genomic_DNA"/>
</dbReference>
<dbReference type="RefSeq" id="XP_040733759.1">
    <property type="nucleotide sequence ID" value="XM_040877711.1"/>
</dbReference>
<dbReference type="Gene3D" id="3.40.50.720">
    <property type="entry name" value="NAD(P)-binding Rossmann-like Domain"/>
    <property type="match status" value="1"/>
</dbReference>
<evidence type="ECO:0000313" key="2">
    <source>
        <dbReference type="EMBL" id="RAO69243.1"/>
    </source>
</evidence>
<evidence type="ECO:0000313" key="3">
    <source>
        <dbReference type="Proteomes" id="UP000249363"/>
    </source>
</evidence>
<dbReference type="AlphaFoldDB" id="A0A364L0B0"/>
<keyword evidence="3" id="KW-1185">Reference proteome</keyword>
<dbReference type="SUPFAM" id="SSF51735">
    <property type="entry name" value="NAD(P)-binding Rossmann-fold domains"/>
    <property type="match status" value="1"/>
</dbReference>
<dbReference type="Proteomes" id="UP000249363">
    <property type="component" value="Unassembled WGS sequence"/>
</dbReference>
<evidence type="ECO:0000259" key="1">
    <source>
        <dbReference type="Pfam" id="PF02558"/>
    </source>
</evidence>
<accession>A0A364L0B0</accession>
<comment type="caution">
    <text evidence="2">The sequence shown here is derived from an EMBL/GenBank/DDBJ whole genome shotgun (WGS) entry which is preliminary data.</text>
</comment>
<name>A0A364L0B0_TALAM</name>
<feature type="domain" description="Ketopantoate reductase N-terminal" evidence="1">
    <location>
        <begin position="6"/>
        <end position="82"/>
    </location>
</feature>
<dbReference type="InterPro" id="IPR036291">
    <property type="entry name" value="NAD(P)-bd_dom_sf"/>
</dbReference>
<gene>
    <name evidence="2" type="ORF">BHQ10_005255</name>
</gene>
<protein>
    <recommendedName>
        <fullName evidence="1">Ketopantoate reductase N-terminal domain-containing protein</fullName>
    </recommendedName>
</protein>
<dbReference type="Pfam" id="PF02558">
    <property type="entry name" value="ApbA"/>
    <property type="match status" value="1"/>
</dbReference>
<dbReference type="GeneID" id="63794471"/>
<proteinExistence type="predicted"/>
<reference evidence="2 3" key="1">
    <citation type="journal article" date="2017" name="Biotechnol. Biofuels">
        <title>Differential beta-glucosidase expression as a function of carbon source availability in Talaromyces amestolkiae: a genomic and proteomic approach.</title>
        <authorList>
            <person name="de Eugenio L.I."/>
            <person name="Mendez-Liter J.A."/>
            <person name="Nieto-Dominguez M."/>
            <person name="Alonso L."/>
            <person name="Gil-Munoz J."/>
            <person name="Barriuso J."/>
            <person name="Prieto A."/>
            <person name="Martinez M.J."/>
        </authorList>
    </citation>
    <scope>NUCLEOTIDE SEQUENCE [LARGE SCALE GENOMIC DNA]</scope>
    <source>
        <strain evidence="2 3">CIB</strain>
    </source>
</reference>
<dbReference type="OrthoDB" id="3753531at2759"/>